<proteinExistence type="predicted"/>
<name>A0A0B6Z5H2_9EUPU</name>
<feature type="region of interest" description="Disordered" evidence="1">
    <location>
        <begin position="55"/>
        <end position="204"/>
    </location>
</feature>
<evidence type="ECO:0000313" key="2">
    <source>
        <dbReference type="EMBL" id="CEK63889.1"/>
    </source>
</evidence>
<feature type="non-terminal residue" evidence="2">
    <location>
        <position position="204"/>
    </location>
</feature>
<evidence type="ECO:0000256" key="1">
    <source>
        <dbReference type="SAM" id="MobiDB-lite"/>
    </source>
</evidence>
<protein>
    <submittedName>
        <fullName evidence="2">Uncharacterized protein</fullName>
    </submittedName>
</protein>
<dbReference type="EMBL" id="HACG01017024">
    <property type="protein sequence ID" value="CEK63889.1"/>
    <property type="molecule type" value="Transcribed_RNA"/>
</dbReference>
<feature type="compositionally biased region" description="Basic and acidic residues" evidence="1">
    <location>
        <begin position="76"/>
        <end position="101"/>
    </location>
</feature>
<reference evidence="2" key="1">
    <citation type="submission" date="2014-12" db="EMBL/GenBank/DDBJ databases">
        <title>Insight into the proteome of Arion vulgaris.</title>
        <authorList>
            <person name="Aradska J."/>
            <person name="Bulat T."/>
            <person name="Smidak R."/>
            <person name="Sarate P."/>
            <person name="Gangsoo J."/>
            <person name="Sialana F."/>
            <person name="Bilban M."/>
            <person name="Lubec G."/>
        </authorList>
    </citation>
    <scope>NUCLEOTIDE SEQUENCE</scope>
    <source>
        <tissue evidence="2">Skin</tissue>
    </source>
</reference>
<feature type="compositionally biased region" description="Polar residues" evidence="1">
    <location>
        <begin position="57"/>
        <end position="67"/>
    </location>
</feature>
<sequence length="204" mass="22843">MSPATTLWDNTEASASNILLAPAMPLIIPNLNQNPAPVAATVPTDISEATHLGKVGTNLNTTGSKVQDPTPGLSHLDIRDNEQRDEKGRRIEGKRNDDKNQSYDSLDEVDADVEGRRNKNYYSQQSDERGYSYNQGPYRQDETRIRQPSGRVDEFNSRSDRPGSRTDRLDSRSDRPSSRTDLLNSRSDRPSSRADLLNSRSDRP</sequence>
<dbReference type="AlphaFoldDB" id="A0A0B6Z5H2"/>
<feature type="compositionally biased region" description="Basic and acidic residues" evidence="1">
    <location>
        <begin position="139"/>
        <end position="178"/>
    </location>
</feature>
<accession>A0A0B6Z5H2</accession>
<gene>
    <name evidence="2" type="primary">ORF49841</name>
</gene>
<organism evidence="2">
    <name type="scientific">Arion vulgaris</name>
    <dbReference type="NCBI Taxonomy" id="1028688"/>
    <lineage>
        <taxon>Eukaryota</taxon>
        <taxon>Metazoa</taxon>
        <taxon>Spiralia</taxon>
        <taxon>Lophotrochozoa</taxon>
        <taxon>Mollusca</taxon>
        <taxon>Gastropoda</taxon>
        <taxon>Heterobranchia</taxon>
        <taxon>Euthyneura</taxon>
        <taxon>Panpulmonata</taxon>
        <taxon>Eupulmonata</taxon>
        <taxon>Stylommatophora</taxon>
        <taxon>Helicina</taxon>
        <taxon>Arionoidea</taxon>
        <taxon>Arionidae</taxon>
        <taxon>Arion</taxon>
    </lineage>
</organism>